<dbReference type="RefSeq" id="WP_015515393.1">
    <property type="nucleotide sequence ID" value="NZ_JAJCNA010000014.1"/>
</dbReference>
<protein>
    <submittedName>
        <fullName evidence="2">Uncharacterized protein</fullName>
    </submittedName>
</protein>
<organism evidence="2 4">
    <name type="scientific">Coprococcus catus</name>
    <dbReference type="NCBI Taxonomy" id="116085"/>
    <lineage>
        <taxon>Bacteria</taxon>
        <taxon>Bacillati</taxon>
        <taxon>Bacillota</taxon>
        <taxon>Clostridia</taxon>
        <taxon>Lachnospirales</taxon>
        <taxon>Lachnospiraceae</taxon>
        <taxon>Coprococcus</taxon>
    </lineage>
</organism>
<evidence type="ECO:0000313" key="3">
    <source>
        <dbReference type="Proteomes" id="UP000260773"/>
    </source>
</evidence>
<dbReference type="Proteomes" id="UP000261231">
    <property type="component" value="Unassembled WGS sequence"/>
</dbReference>
<proteinExistence type="predicted"/>
<evidence type="ECO:0000313" key="4">
    <source>
        <dbReference type="Proteomes" id="UP000261231"/>
    </source>
</evidence>
<gene>
    <name evidence="1" type="ORF">DW070_15580</name>
    <name evidence="2" type="ORF">DW747_00535</name>
</gene>
<keyword evidence="4" id="KW-1185">Reference proteome</keyword>
<evidence type="ECO:0000313" key="1">
    <source>
        <dbReference type="EMBL" id="RGB73969.1"/>
    </source>
</evidence>
<sequence>MAKKSITRHNEKCDHLDYLKTSASDTECTGVVYTGPLNDVELDNINDVYAFEPEPAKKREV</sequence>
<comment type="caution">
    <text evidence="2">The sequence shown here is derived from an EMBL/GenBank/DDBJ whole genome shotgun (WGS) entry which is preliminary data.</text>
</comment>
<dbReference type="Proteomes" id="UP000260773">
    <property type="component" value="Unassembled WGS sequence"/>
</dbReference>
<evidence type="ECO:0000313" key="2">
    <source>
        <dbReference type="EMBL" id="RGC51026.1"/>
    </source>
</evidence>
<reference evidence="3 4" key="1">
    <citation type="submission" date="2018-08" db="EMBL/GenBank/DDBJ databases">
        <title>A genome reference for cultivated species of the human gut microbiota.</title>
        <authorList>
            <person name="Zou Y."/>
            <person name="Xue W."/>
            <person name="Luo G."/>
        </authorList>
    </citation>
    <scope>NUCLEOTIDE SEQUENCE [LARGE SCALE GENOMIC DNA]</scope>
    <source>
        <strain evidence="1 3">AF45-17</strain>
        <strain evidence="2 4">AM28-39</strain>
    </source>
</reference>
<dbReference type="EMBL" id="QVEP01000062">
    <property type="protein sequence ID" value="RGB73969.1"/>
    <property type="molecule type" value="Genomic_DNA"/>
</dbReference>
<accession>A0A3E2XQB0</accession>
<name>A0A3E2XQB0_9FIRM</name>
<dbReference type="EMBL" id="QVFD01000001">
    <property type="protein sequence ID" value="RGC51026.1"/>
    <property type="molecule type" value="Genomic_DNA"/>
</dbReference>
<dbReference type="AlphaFoldDB" id="A0A3E2XQB0"/>